<reference evidence="4 5" key="1">
    <citation type="submission" date="2024-03" db="EMBL/GenBank/DDBJ databases">
        <title>The Acrasis kona genome and developmental transcriptomes reveal deep origins of eukaryotic multicellular pathways.</title>
        <authorList>
            <person name="Sheikh S."/>
            <person name="Fu C.-J."/>
            <person name="Brown M.W."/>
            <person name="Baldauf S.L."/>
        </authorList>
    </citation>
    <scope>NUCLEOTIDE SEQUENCE [LARGE SCALE GENOMIC DNA]</scope>
    <source>
        <strain evidence="4 5">ATCC MYA-3509</strain>
    </source>
</reference>
<dbReference type="EMBL" id="JAOPGA020001734">
    <property type="protein sequence ID" value="KAL0490915.1"/>
    <property type="molecule type" value="Genomic_DNA"/>
</dbReference>
<dbReference type="Proteomes" id="UP001431209">
    <property type="component" value="Unassembled WGS sequence"/>
</dbReference>
<evidence type="ECO:0000313" key="4">
    <source>
        <dbReference type="EMBL" id="KAL0490915.1"/>
    </source>
</evidence>
<dbReference type="InterPro" id="IPR036291">
    <property type="entry name" value="NAD(P)-bd_dom_sf"/>
</dbReference>
<sequence>MTKPVTLIVGSTGRLGGLIVKSLLSNNKTDLRLLVRQGSEDKAKQYSDLGIEIIKGDLVSSSPSDLQKACEGASTVVSAIIGDRDVTVDGQKKLADAAQKSGVKLFIPSDFAANFHGCDYGDNYNFDQRKELSEYLKKTNINHVSVLCGAFMESALRAFINFKDRTIPYYGSPDQPLQFTTYEDTAKMVAELVESGQVTSGIYGFSAVDASPKQLKEVAEEVTGEEWRLVNKGSVQDQFAMIQNIKAKNPNNLYSYLYEQYTYTMYSGKAYIHEKHEPKNFEFTSLKDYLKKLNKN</sequence>
<evidence type="ECO:0000259" key="3">
    <source>
        <dbReference type="Pfam" id="PF05368"/>
    </source>
</evidence>
<dbReference type="SUPFAM" id="SSF51735">
    <property type="entry name" value="NAD(P)-binding Rossmann-fold domains"/>
    <property type="match status" value="1"/>
</dbReference>
<name>A0AAW2ZN36_9EUKA</name>
<keyword evidence="2" id="KW-0560">Oxidoreductase</keyword>
<comment type="caution">
    <text evidence="4">The sequence shown here is derived from an EMBL/GenBank/DDBJ whole genome shotgun (WGS) entry which is preliminary data.</text>
</comment>
<protein>
    <submittedName>
        <fullName evidence="4">Pinoresinol-lariciresinol reductase</fullName>
    </submittedName>
</protein>
<proteinExistence type="predicted"/>
<evidence type="ECO:0000256" key="2">
    <source>
        <dbReference type="ARBA" id="ARBA00023002"/>
    </source>
</evidence>
<dbReference type="PANTHER" id="PTHR47706">
    <property type="entry name" value="NMRA-LIKE FAMILY PROTEIN"/>
    <property type="match status" value="1"/>
</dbReference>
<feature type="domain" description="NmrA-like" evidence="3">
    <location>
        <begin position="6"/>
        <end position="288"/>
    </location>
</feature>
<gene>
    <name evidence="4" type="ORF">AKO1_009828</name>
</gene>
<dbReference type="AlphaFoldDB" id="A0AAW2ZN36"/>
<dbReference type="Gene3D" id="3.40.50.720">
    <property type="entry name" value="NAD(P)-binding Rossmann-like Domain"/>
    <property type="match status" value="1"/>
</dbReference>
<organism evidence="4 5">
    <name type="scientific">Acrasis kona</name>
    <dbReference type="NCBI Taxonomy" id="1008807"/>
    <lineage>
        <taxon>Eukaryota</taxon>
        <taxon>Discoba</taxon>
        <taxon>Heterolobosea</taxon>
        <taxon>Tetramitia</taxon>
        <taxon>Eutetramitia</taxon>
        <taxon>Acrasidae</taxon>
        <taxon>Acrasis</taxon>
    </lineage>
</organism>
<dbReference type="PANTHER" id="PTHR47706:SF9">
    <property type="entry name" value="NMRA-LIKE DOMAIN-CONTAINING PROTEIN-RELATED"/>
    <property type="match status" value="1"/>
</dbReference>
<keyword evidence="5" id="KW-1185">Reference proteome</keyword>
<dbReference type="InterPro" id="IPR051609">
    <property type="entry name" value="NmrA/Isoflavone_reductase-like"/>
</dbReference>
<accession>A0AAW2ZN36</accession>
<evidence type="ECO:0000313" key="5">
    <source>
        <dbReference type="Proteomes" id="UP001431209"/>
    </source>
</evidence>
<dbReference type="GO" id="GO:0016491">
    <property type="term" value="F:oxidoreductase activity"/>
    <property type="evidence" value="ECO:0007669"/>
    <property type="project" value="UniProtKB-KW"/>
</dbReference>
<keyword evidence="1" id="KW-0521">NADP</keyword>
<dbReference type="Pfam" id="PF05368">
    <property type="entry name" value="NmrA"/>
    <property type="match status" value="1"/>
</dbReference>
<dbReference type="InterPro" id="IPR008030">
    <property type="entry name" value="NmrA-like"/>
</dbReference>
<evidence type="ECO:0000256" key="1">
    <source>
        <dbReference type="ARBA" id="ARBA00022857"/>
    </source>
</evidence>